<dbReference type="EMBL" id="OZ035826">
    <property type="protein sequence ID" value="CAL1604212.1"/>
    <property type="molecule type" value="Genomic_DNA"/>
</dbReference>
<dbReference type="Gene3D" id="2.60.40.10">
    <property type="entry name" value="Immunoglobulins"/>
    <property type="match status" value="2"/>
</dbReference>
<evidence type="ECO:0000313" key="14">
    <source>
        <dbReference type="EMBL" id="CAL1604212.1"/>
    </source>
</evidence>
<dbReference type="InterPro" id="IPR013783">
    <property type="entry name" value="Ig-like_fold"/>
</dbReference>
<dbReference type="PROSITE" id="PS50835">
    <property type="entry name" value="IG_LIKE"/>
    <property type="match status" value="2"/>
</dbReference>
<feature type="compositionally biased region" description="Acidic residues" evidence="11">
    <location>
        <begin position="213"/>
        <end position="222"/>
    </location>
</feature>
<evidence type="ECO:0000259" key="13">
    <source>
        <dbReference type="PROSITE" id="PS51158"/>
    </source>
</evidence>
<feature type="region of interest" description="Disordered" evidence="11">
    <location>
        <begin position="1"/>
        <end position="24"/>
    </location>
</feature>
<feature type="compositionally biased region" description="Basic and acidic residues" evidence="11">
    <location>
        <begin position="254"/>
        <end position="268"/>
    </location>
</feature>
<reference evidence="14 15" key="1">
    <citation type="submission" date="2024-04" db="EMBL/GenBank/DDBJ databases">
        <authorList>
            <person name="Waldvogel A.-M."/>
            <person name="Schoenle A."/>
        </authorList>
    </citation>
    <scope>NUCLEOTIDE SEQUENCE [LARGE SCALE GENOMIC DNA]</scope>
</reference>
<comment type="catalytic activity">
    <reaction evidence="9">
        <text>L-threonyl-[protein] + ATP = O-phospho-L-threonyl-[protein] + ADP + H(+)</text>
        <dbReference type="Rhea" id="RHEA:46608"/>
        <dbReference type="Rhea" id="RHEA-COMP:11060"/>
        <dbReference type="Rhea" id="RHEA-COMP:11605"/>
        <dbReference type="ChEBI" id="CHEBI:15378"/>
        <dbReference type="ChEBI" id="CHEBI:30013"/>
        <dbReference type="ChEBI" id="CHEBI:30616"/>
        <dbReference type="ChEBI" id="CHEBI:61977"/>
        <dbReference type="ChEBI" id="CHEBI:456216"/>
        <dbReference type="EC" id="2.7.11.1"/>
    </reaction>
</comment>
<comment type="catalytic activity">
    <reaction evidence="10">
        <text>L-seryl-[protein] + ATP = O-phospho-L-seryl-[protein] + ADP + H(+)</text>
        <dbReference type="Rhea" id="RHEA:17989"/>
        <dbReference type="Rhea" id="RHEA-COMP:9863"/>
        <dbReference type="Rhea" id="RHEA-COMP:11604"/>
        <dbReference type="ChEBI" id="CHEBI:15378"/>
        <dbReference type="ChEBI" id="CHEBI:29999"/>
        <dbReference type="ChEBI" id="CHEBI:30616"/>
        <dbReference type="ChEBI" id="CHEBI:83421"/>
        <dbReference type="ChEBI" id="CHEBI:456216"/>
        <dbReference type="EC" id="2.7.11.1"/>
    </reaction>
</comment>
<keyword evidence="8" id="KW-0393">Immunoglobulin domain</keyword>
<comment type="similarity">
    <text evidence="1">Belongs to the protein kinase superfamily. Alpha-type protein kinase family. ALPK subfamily.</text>
</comment>
<evidence type="ECO:0000256" key="10">
    <source>
        <dbReference type="ARBA" id="ARBA00048679"/>
    </source>
</evidence>
<dbReference type="Gene3D" id="3.20.200.10">
    <property type="entry name" value="MHCK/EF2 kinase"/>
    <property type="match status" value="1"/>
</dbReference>
<dbReference type="SMART" id="SM00408">
    <property type="entry name" value="IGc2"/>
    <property type="match status" value="1"/>
</dbReference>
<dbReference type="SMART" id="SM00409">
    <property type="entry name" value="IG"/>
    <property type="match status" value="2"/>
</dbReference>
<dbReference type="Pfam" id="PF07679">
    <property type="entry name" value="I-set"/>
    <property type="match status" value="2"/>
</dbReference>
<evidence type="ECO:0000256" key="2">
    <source>
        <dbReference type="ARBA" id="ARBA00012513"/>
    </source>
</evidence>
<keyword evidence="4" id="KW-0808">Transferase</keyword>
<dbReference type="InterPro" id="IPR036179">
    <property type="entry name" value="Ig-like_dom_sf"/>
</dbReference>
<dbReference type="SUPFAM" id="SSF56112">
    <property type="entry name" value="Protein kinase-like (PK-like)"/>
    <property type="match status" value="1"/>
</dbReference>
<dbReference type="InterPro" id="IPR011009">
    <property type="entry name" value="Kinase-like_dom_sf"/>
</dbReference>
<dbReference type="InterPro" id="IPR004166">
    <property type="entry name" value="a-kinase_dom"/>
</dbReference>
<keyword evidence="3" id="KW-0723">Serine/threonine-protein kinase</keyword>
<evidence type="ECO:0000256" key="11">
    <source>
        <dbReference type="SAM" id="MobiDB-lite"/>
    </source>
</evidence>
<evidence type="ECO:0000256" key="9">
    <source>
        <dbReference type="ARBA" id="ARBA00047899"/>
    </source>
</evidence>
<feature type="region of interest" description="Disordered" evidence="11">
    <location>
        <begin position="413"/>
        <end position="443"/>
    </location>
</feature>
<dbReference type="SUPFAM" id="SSF48726">
    <property type="entry name" value="Immunoglobulin"/>
    <property type="match status" value="2"/>
</dbReference>
<name>A0AAV2LV50_KNICA</name>
<keyword evidence="15" id="KW-1185">Reference proteome</keyword>
<accession>A0AAV2LV50</accession>
<gene>
    <name evidence="14" type="ORF">KC01_LOCUS31770</name>
</gene>
<evidence type="ECO:0000256" key="3">
    <source>
        <dbReference type="ARBA" id="ARBA00022527"/>
    </source>
</evidence>
<protein>
    <recommendedName>
        <fullName evidence="2">non-specific serine/threonine protein kinase</fullName>
        <ecNumber evidence="2">2.7.11.1</ecNumber>
    </recommendedName>
</protein>
<keyword evidence="7" id="KW-1015">Disulfide bond</keyword>
<dbReference type="PROSITE" id="PS51158">
    <property type="entry name" value="ALPHA_KINASE"/>
    <property type="match status" value="1"/>
</dbReference>
<keyword evidence="6" id="KW-0418">Kinase</keyword>
<evidence type="ECO:0000256" key="5">
    <source>
        <dbReference type="ARBA" id="ARBA00022737"/>
    </source>
</evidence>
<keyword evidence="5" id="KW-0677">Repeat</keyword>
<evidence type="ECO:0000259" key="12">
    <source>
        <dbReference type="PROSITE" id="PS50835"/>
    </source>
</evidence>
<dbReference type="InterPro" id="IPR003599">
    <property type="entry name" value="Ig_sub"/>
</dbReference>
<dbReference type="PANTHER" id="PTHR47091:SF1">
    <property type="entry name" value="ALPHA-PROTEIN KINASE 3"/>
    <property type="match status" value="1"/>
</dbReference>
<feature type="domain" description="Alpha-type protein kinase" evidence="13">
    <location>
        <begin position="548"/>
        <end position="753"/>
    </location>
</feature>
<dbReference type="PANTHER" id="PTHR47091">
    <property type="entry name" value="ALPHA-PROTEIN KINASE 2-RELATED"/>
    <property type="match status" value="1"/>
</dbReference>
<evidence type="ECO:0000256" key="1">
    <source>
        <dbReference type="ARBA" id="ARBA00008651"/>
    </source>
</evidence>
<organism evidence="14 15">
    <name type="scientific">Knipowitschia caucasica</name>
    <name type="common">Caucasian dwarf goby</name>
    <name type="synonym">Pomatoschistus caucasicus</name>
    <dbReference type="NCBI Taxonomy" id="637954"/>
    <lineage>
        <taxon>Eukaryota</taxon>
        <taxon>Metazoa</taxon>
        <taxon>Chordata</taxon>
        <taxon>Craniata</taxon>
        <taxon>Vertebrata</taxon>
        <taxon>Euteleostomi</taxon>
        <taxon>Actinopterygii</taxon>
        <taxon>Neopterygii</taxon>
        <taxon>Teleostei</taxon>
        <taxon>Neoteleostei</taxon>
        <taxon>Acanthomorphata</taxon>
        <taxon>Gobiaria</taxon>
        <taxon>Gobiiformes</taxon>
        <taxon>Gobioidei</taxon>
        <taxon>Gobiidae</taxon>
        <taxon>Gobiinae</taxon>
        <taxon>Knipowitschia</taxon>
    </lineage>
</organism>
<dbReference type="GO" id="GO:0005524">
    <property type="term" value="F:ATP binding"/>
    <property type="evidence" value="ECO:0007669"/>
    <property type="project" value="InterPro"/>
</dbReference>
<sequence>MGSRRTVNHSLTGSGRPLNGSDVSGNSRLPGCSYLSNVRPENRSTLCSVIAQLTEETQPFFEVTLKSKAVSQSSSAKFTCAVTGHPTPQVTWYKDDIQLDRYCGLPKYEIFRNGPNHSLHIYHCTEEDAAIYQASATNTKGIVSCSGVLEVGEMNEFKIHQRYFSKLKQKAENKRKEAEEKENHEPTRTISPDRTQRKRRSTVGGYISAPSSTEDDTSDESQQEAAAGISEVSSRVQESSVEAFTYTNGTVESIEPRLSTDRDTKEDTPSIGTHDSAQKVVTGVPQTKTPLIKKSKINSAKASSEEKKTHHVTPALLRLSLHVNRSDRRHPKREQDLAKKVGVCLFQCKGWRRHSPMQSRRGMRHLLTLSYSPSSKQQWHQKRLHVKRPNGIGVALLLLPNVEAASPKIKRSPLLSKKKSPAADVPNPPTSELPNVKSEEGLANKVKNDPYRAPQVIRKIRGEPFADHCGNMKLWCQFFNVLCESTVTWFRDGRVIASNIKSAGDETQVNLALAQATCLDTGVYGCTISNEFGTDSTDFLLSAEVLRGMSLREDLGVGEEVELTPLIFNKGVADTFCNPIGYGGKSEGLLTQNNQEGVKQACQFQNLVREYCKIFSTEARGIDNFGSFLEVIPVYMLYRPANSIPYATVETDLTGVFNRYCGLDHTGKLDMRSASEVEQKCCALLHWIFQWTNGNMLFTKLEGVDFKITNIGISVKSHGHQGLPLVGNPKIFEQFVIQHQCNYYCGLLGLRSLKPPDRAKDFCEPQDI</sequence>
<dbReference type="SMART" id="SM00811">
    <property type="entry name" value="Alpha_kinase"/>
    <property type="match status" value="1"/>
</dbReference>
<feature type="region of interest" description="Disordered" evidence="11">
    <location>
        <begin position="174"/>
        <end position="277"/>
    </location>
</feature>
<evidence type="ECO:0000256" key="4">
    <source>
        <dbReference type="ARBA" id="ARBA00022679"/>
    </source>
</evidence>
<feature type="domain" description="Ig-like" evidence="12">
    <location>
        <begin position="59"/>
        <end position="144"/>
    </location>
</feature>
<dbReference type="Pfam" id="PF02816">
    <property type="entry name" value="Alpha_kinase"/>
    <property type="match status" value="1"/>
</dbReference>
<dbReference type="InterPro" id="IPR003598">
    <property type="entry name" value="Ig_sub2"/>
</dbReference>
<dbReference type="FunFam" id="2.60.40.10:FF:000069">
    <property type="entry name" value="Alpha-protein kinase 3"/>
    <property type="match status" value="1"/>
</dbReference>
<proteinExistence type="inferred from homology"/>
<evidence type="ECO:0000256" key="7">
    <source>
        <dbReference type="ARBA" id="ARBA00023157"/>
    </source>
</evidence>
<dbReference type="Proteomes" id="UP001497482">
    <property type="component" value="Chromosome 4"/>
</dbReference>
<dbReference type="EC" id="2.7.11.1" evidence="2"/>
<dbReference type="GO" id="GO:0005634">
    <property type="term" value="C:nucleus"/>
    <property type="evidence" value="ECO:0007669"/>
    <property type="project" value="TreeGrafter"/>
</dbReference>
<dbReference type="InterPro" id="IPR013098">
    <property type="entry name" value="Ig_I-set"/>
</dbReference>
<evidence type="ECO:0000256" key="6">
    <source>
        <dbReference type="ARBA" id="ARBA00022777"/>
    </source>
</evidence>
<dbReference type="GO" id="GO:0004674">
    <property type="term" value="F:protein serine/threonine kinase activity"/>
    <property type="evidence" value="ECO:0007669"/>
    <property type="project" value="UniProtKB-KW"/>
</dbReference>
<feature type="compositionally biased region" description="Basic and acidic residues" evidence="11">
    <location>
        <begin position="174"/>
        <end position="187"/>
    </location>
</feature>
<feature type="domain" description="Ig-like" evidence="12">
    <location>
        <begin position="454"/>
        <end position="542"/>
    </location>
</feature>
<dbReference type="InterPro" id="IPR007110">
    <property type="entry name" value="Ig-like_dom"/>
</dbReference>
<dbReference type="AlphaFoldDB" id="A0AAV2LV50"/>
<evidence type="ECO:0000313" key="15">
    <source>
        <dbReference type="Proteomes" id="UP001497482"/>
    </source>
</evidence>
<feature type="compositionally biased region" description="Low complexity" evidence="11">
    <location>
        <begin position="230"/>
        <end position="242"/>
    </location>
</feature>
<evidence type="ECO:0000256" key="8">
    <source>
        <dbReference type="ARBA" id="ARBA00023319"/>
    </source>
</evidence>
<dbReference type="GO" id="GO:0055013">
    <property type="term" value="P:cardiac muscle cell development"/>
    <property type="evidence" value="ECO:0007669"/>
    <property type="project" value="TreeGrafter"/>
</dbReference>